<keyword evidence="3" id="KW-1185">Reference proteome</keyword>
<dbReference type="Pfam" id="PF08447">
    <property type="entry name" value="PAS_3"/>
    <property type="match status" value="1"/>
</dbReference>
<organism evidence="2 3">
    <name type="scientific">Lasius niger</name>
    <name type="common">Black garden ant</name>
    <dbReference type="NCBI Taxonomy" id="67767"/>
    <lineage>
        <taxon>Eukaryota</taxon>
        <taxon>Metazoa</taxon>
        <taxon>Ecdysozoa</taxon>
        <taxon>Arthropoda</taxon>
        <taxon>Hexapoda</taxon>
        <taxon>Insecta</taxon>
        <taxon>Pterygota</taxon>
        <taxon>Neoptera</taxon>
        <taxon>Endopterygota</taxon>
        <taxon>Hymenoptera</taxon>
        <taxon>Apocrita</taxon>
        <taxon>Aculeata</taxon>
        <taxon>Formicoidea</taxon>
        <taxon>Formicidae</taxon>
        <taxon>Formicinae</taxon>
        <taxon>Lasius</taxon>
        <taxon>Lasius</taxon>
    </lineage>
</organism>
<protein>
    <submittedName>
        <fullName evidence="2">Diguanylate cyclase phosphodiesterase</fullName>
    </submittedName>
</protein>
<dbReference type="SUPFAM" id="SSF55785">
    <property type="entry name" value="PYP-like sensor domain (PAS domain)"/>
    <property type="match status" value="1"/>
</dbReference>
<dbReference type="AlphaFoldDB" id="A0A0J7JW56"/>
<accession>A0A0J7JW56</accession>
<dbReference type="CDD" id="cd00130">
    <property type="entry name" value="PAS"/>
    <property type="match status" value="1"/>
</dbReference>
<dbReference type="EMBL" id="LBMM01025154">
    <property type="protein sequence ID" value="KMQ82468.1"/>
    <property type="molecule type" value="Genomic_DNA"/>
</dbReference>
<evidence type="ECO:0000313" key="3">
    <source>
        <dbReference type="Proteomes" id="UP000036403"/>
    </source>
</evidence>
<feature type="non-terminal residue" evidence="2">
    <location>
        <position position="138"/>
    </location>
</feature>
<reference evidence="2 3" key="1">
    <citation type="submission" date="2015-04" db="EMBL/GenBank/DDBJ databases">
        <title>Lasius niger genome sequencing.</title>
        <authorList>
            <person name="Konorov E.A."/>
            <person name="Nikitin M.A."/>
            <person name="Kirill M.V."/>
            <person name="Chang P."/>
        </authorList>
    </citation>
    <scope>NUCLEOTIDE SEQUENCE [LARGE SCALE GENOMIC DNA]</scope>
    <source>
        <tissue evidence="2">Whole</tissue>
    </source>
</reference>
<gene>
    <name evidence="2" type="ORF">RF55_22845</name>
</gene>
<dbReference type="InterPro" id="IPR035965">
    <property type="entry name" value="PAS-like_dom_sf"/>
</dbReference>
<comment type="caution">
    <text evidence="2">The sequence shown here is derived from an EMBL/GenBank/DDBJ whole genome shotgun (WGS) entry which is preliminary data.</text>
</comment>
<name>A0A0J7JW56_LASNI</name>
<dbReference type="PaxDb" id="67767-A0A0J7JW56"/>
<evidence type="ECO:0000313" key="2">
    <source>
        <dbReference type="EMBL" id="KMQ82468.1"/>
    </source>
</evidence>
<dbReference type="InterPro" id="IPR000014">
    <property type="entry name" value="PAS"/>
</dbReference>
<dbReference type="Gene3D" id="3.30.450.20">
    <property type="entry name" value="PAS domain"/>
    <property type="match status" value="1"/>
</dbReference>
<feature type="domain" description="PAS fold-3" evidence="1">
    <location>
        <begin position="46"/>
        <end position="111"/>
    </location>
</feature>
<dbReference type="InterPro" id="IPR013655">
    <property type="entry name" value="PAS_fold_3"/>
</dbReference>
<dbReference type="Proteomes" id="UP000036403">
    <property type="component" value="Unassembled WGS sequence"/>
</dbReference>
<dbReference type="STRING" id="67767.A0A0J7JW56"/>
<proteinExistence type="predicted"/>
<dbReference type="OrthoDB" id="5378913at2759"/>
<evidence type="ECO:0000259" key="1">
    <source>
        <dbReference type="Pfam" id="PF08447"/>
    </source>
</evidence>
<sequence length="138" mass="15820">MGNFPRKYRMSLLPEQTNNKNPIDLYSEIVDDLPGLICFGNRLGGYFNKQWRDYTGAIAGEHGAADWLEALHPDDRERLAAQWRQAIVALSSFAGEARLRERSGAYRWFMLAFNARQDGKALEPSWYLTATDIHPQML</sequence>